<protein>
    <recommendedName>
        <fullName evidence="1">Reverse transcriptase domain-containing protein</fullName>
    </recommendedName>
</protein>
<evidence type="ECO:0000259" key="1">
    <source>
        <dbReference type="PROSITE" id="PS50878"/>
    </source>
</evidence>
<dbReference type="OrthoDB" id="7862649at2"/>
<dbReference type="InterPro" id="IPR043502">
    <property type="entry name" value="DNA/RNA_pol_sf"/>
</dbReference>
<dbReference type="SUPFAM" id="SSF56672">
    <property type="entry name" value="DNA/RNA polymerases"/>
    <property type="match status" value="1"/>
</dbReference>
<dbReference type="Pfam" id="PF00078">
    <property type="entry name" value="RVT_1"/>
    <property type="match status" value="1"/>
</dbReference>
<dbReference type="AlphaFoldDB" id="A0A327M0Y7"/>
<dbReference type="Proteomes" id="UP000249065">
    <property type="component" value="Unassembled WGS sequence"/>
</dbReference>
<dbReference type="RefSeq" id="WP_111472210.1">
    <property type="nucleotide sequence ID" value="NZ_QLIX01000027.1"/>
</dbReference>
<dbReference type="EMBL" id="QLIX01000027">
    <property type="protein sequence ID" value="RAI56087.1"/>
    <property type="molecule type" value="Genomic_DNA"/>
</dbReference>
<name>A0A327M0Y7_9PROT</name>
<evidence type="ECO:0000313" key="2">
    <source>
        <dbReference type="EMBL" id="RAI56087.1"/>
    </source>
</evidence>
<dbReference type="InterPro" id="IPR043128">
    <property type="entry name" value="Rev_trsase/Diguanyl_cyclase"/>
</dbReference>
<gene>
    <name evidence="2" type="ORF">DOO78_22875</name>
</gene>
<comment type="caution">
    <text evidence="2">The sequence shown here is derived from an EMBL/GenBank/DDBJ whole genome shotgun (WGS) entry which is preliminary data.</text>
</comment>
<reference evidence="3" key="1">
    <citation type="submission" date="2018-06" db="EMBL/GenBank/DDBJ databases">
        <authorList>
            <person name="Khan S.A."/>
        </authorList>
    </citation>
    <scope>NUCLEOTIDE SEQUENCE [LARGE SCALE GENOMIC DNA]</scope>
    <source>
        <strain evidence="3">DB-1506</strain>
    </source>
</reference>
<dbReference type="PROSITE" id="PS50878">
    <property type="entry name" value="RT_POL"/>
    <property type="match status" value="1"/>
</dbReference>
<dbReference type="Gene3D" id="3.30.70.270">
    <property type="match status" value="1"/>
</dbReference>
<evidence type="ECO:0000313" key="3">
    <source>
        <dbReference type="Proteomes" id="UP000249065"/>
    </source>
</evidence>
<keyword evidence="3" id="KW-1185">Reference proteome</keyword>
<accession>A0A327M0Y7</accession>
<dbReference type="InterPro" id="IPR000477">
    <property type="entry name" value="RT_dom"/>
</dbReference>
<feature type="domain" description="Reverse transcriptase" evidence="1">
    <location>
        <begin position="1"/>
        <end position="203"/>
    </location>
</feature>
<organism evidence="2 3">
    <name type="scientific">Roseicella frigidaeris</name>
    <dbReference type="NCBI Taxonomy" id="2230885"/>
    <lineage>
        <taxon>Bacteria</taxon>
        <taxon>Pseudomonadati</taxon>
        <taxon>Pseudomonadota</taxon>
        <taxon>Alphaproteobacteria</taxon>
        <taxon>Acetobacterales</taxon>
        <taxon>Roseomonadaceae</taxon>
        <taxon>Roseicella</taxon>
    </lineage>
</organism>
<proteinExistence type="predicted"/>
<sequence>MNYDAFTHKFTTDRGLLIFVPTKKGQEDGRRIIKAVLKHWSPPDYFFHFQKGGHVAASLVHLSNPEFARLDIRSFFDSVTRPKIHRALRKVGFSQKSAWETAQVSTVRKPGATGFSLPFGFVQSPVLASIALDQSALGKALSAAAGEIRLAVYMDDVLMSADGEEALARHVVTLDAAAEEAGFELHPHKRQLGTVVEAFNLRLTTGEARVTDARMDQFAAVERTKTGLREAAIVHYVEGINPDQAEELKTIYGAI</sequence>